<keyword evidence="1" id="KW-0472">Membrane</keyword>
<protein>
    <submittedName>
        <fullName evidence="3">Phosphodiester glycosidase family protein</fullName>
    </submittedName>
</protein>
<dbReference type="RefSeq" id="WP_379186154.1">
    <property type="nucleotide sequence ID" value="NZ_JBHSOW010000005.1"/>
</dbReference>
<reference evidence="4" key="1">
    <citation type="journal article" date="2019" name="Int. J. Syst. Evol. Microbiol.">
        <title>The Global Catalogue of Microorganisms (GCM) 10K type strain sequencing project: providing services to taxonomists for standard genome sequencing and annotation.</title>
        <authorList>
            <consortium name="The Broad Institute Genomics Platform"/>
            <consortium name="The Broad Institute Genome Sequencing Center for Infectious Disease"/>
            <person name="Wu L."/>
            <person name="Ma J."/>
        </authorList>
    </citation>
    <scope>NUCLEOTIDE SEQUENCE [LARGE SCALE GENOMIC DNA]</scope>
    <source>
        <strain evidence="4">CGMCC 1.3240</strain>
    </source>
</reference>
<feature type="domain" description="Phosphodiester glycosidase" evidence="2">
    <location>
        <begin position="169"/>
        <end position="350"/>
    </location>
</feature>
<sequence>MMPRTSPKNGKAKRPKSWRKRIIRSVLYAVTAVMLVGTLAVGYLFLTPSGNNLRYLIADTIITTQHREWAKYIIGQAELDSRVKAYQKSFDGMGEERDNHTIKLPAAAGDQAEGSAAEVKKDLVEIEPISGKGYSGYVMTVNDPTKIRLGLPGKPGRGERVSSMVKRTGAIAGVNGGGFADPNWQGNGFQPIGIVMSQGKIYYNDLGGKKSTQVVGIDKEGKLVAGRYTLKEIEDMGVQEAVTFQPRIIVNGKGLIKNAADGWGIAPRTAMGQRADGAILFVVIDGRQPAHSIGANLYDVQQIMLEHGAVIAANLDGGSSTVLVKDGEVLNRPSTKSKEGRYLPTAFLVFEHPEQVDMPNIWEGLRPQDIDPSIW</sequence>
<dbReference type="PANTHER" id="PTHR40446:SF2">
    <property type="entry name" value="N-ACETYLGLUCOSAMINE-1-PHOSPHODIESTER ALPHA-N-ACETYLGLUCOSAMINIDASE"/>
    <property type="match status" value="1"/>
</dbReference>
<keyword evidence="3" id="KW-0378">Hydrolase</keyword>
<keyword evidence="3" id="KW-0326">Glycosidase</keyword>
<dbReference type="PANTHER" id="PTHR40446">
    <property type="entry name" value="N-ACETYLGLUCOSAMINE-1-PHOSPHODIESTER ALPHA-N-ACETYLGLUCOSAMINIDASE"/>
    <property type="match status" value="1"/>
</dbReference>
<dbReference type="EMBL" id="JBHSOW010000005">
    <property type="protein sequence ID" value="MFC5647623.1"/>
    <property type="molecule type" value="Genomic_DNA"/>
</dbReference>
<organism evidence="3 4">
    <name type="scientific">Paenibacillus solisilvae</name>
    <dbReference type="NCBI Taxonomy" id="2486751"/>
    <lineage>
        <taxon>Bacteria</taxon>
        <taxon>Bacillati</taxon>
        <taxon>Bacillota</taxon>
        <taxon>Bacilli</taxon>
        <taxon>Bacillales</taxon>
        <taxon>Paenibacillaceae</taxon>
        <taxon>Paenibacillus</taxon>
    </lineage>
</organism>
<keyword evidence="1" id="KW-1133">Transmembrane helix</keyword>
<proteinExistence type="predicted"/>
<dbReference type="Pfam" id="PF09992">
    <property type="entry name" value="NAGPA"/>
    <property type="match status" value="1"/>
</dbReference>
<evidence type="ECO:0000256" key="1">
    <source>
        <dbReference type="SAM" id="Phobius"/>
    </source>
</evidence>
<dbReference type="GO" id="GO:0016798">
    <property type="term" value="F:hydrolase activity, acting on glycosyl bonds"/>
    <property type="evidence" value="ECO:0007669"/>
    <property type="project" value="UniProtKB-KW"/>
</dbReference>
<gene>
    <name evidence="3" type="ORF">ACFPYJ_00470</name>
</gene>
<accession>A0ABW0VP02</accession>
<keyword evidence="4" id="KW-1185">Reference proteome</keyword>
<comment type="caution">
    <text evidence="3">The sequence shown here is derived from an EMBL/GenBank/DDBJ whole genome shotgun (WGS) entry which is preliminary data.</text>
</comment>
<feature type="transmembrane region" description="Helical" evidence="1">
    <location>
        <begin position="21"/>
        <end position="46"/>
    </location>
</feature>
<name>A0ABW0VP02_9BACL</name>
<evidence type="ECO:0000259" key="2">
    <source>
        <dbReference type="Pfam" id="PF09992"/>
    </source>
</evidence>
<dbReference type="InterPro" id="IPR018711">
    <property type="entry name" value="NAGPA"/>
</dbReference>
<evidence type="ECO:0000313" key="4">
    <source>
        <dbReference type="Proteomes" id="UP001596047"/>
    </source>
</evidence>
<evidence type="ECO:0000313" key="3">
    <source>
        <dbReference type="EMBL" id="MFC5647623.1"/>
    </source>
</evidence>
<keyword evidence="1" id="KW-0812">Transmembrane</keyword>
<dbReference type="Proteomes" id="UP001596047">
    <property type="component" value="Unassembled WGS sequence"/>
</dbReference>